<keyword evidence="7" id="KW-0408">Iron</keyword>
<dbReference type="GO" id="GO:0006285">
    <property type="term" value="P:base-excision repair, AP site formation"/>
    <property type="evidence" value="ECO:0007669"/>
    <property type="project" value="UniProtKB-UniRule"/>
</dbReference>
<keyword evidence="5 13" id="KW-0378">Hydrolase</keyword>
<comment type="catalytic activity">
    <reaction evidence="12 13">
        <text>2'-deoxyribonucleotide-(2'-deoxyribose 5'-phosphate)-2'-deoxyribonucleotide-DNA = a 3'-end 2'-deoxyribonucleotide-(2,3-dehydro-2,3-deoxyribose 5'-phosphate)-DNA + a 5'-end 5'-phospho-2'-deoxyribonucleoside-DNA + H(+)</text>
        <dbReference type="Rhea" id="RHEA:66592"/>
        <dbReference type="Rhea" id="RHEA-COMP:13180"/>
        <dbReference type="Rhea" id="RHEA-COMP:16897"/>
        <dbReference type="Rhea" id="RHEA-COMP:17067"/>
        <dbReference type="ChEBI" id="CHEBI:15378"/>
        <dbReference type="ChEBI" id="CHEBI:136412"/>
        <dbReference type="ChEBI" id="CHEBI:157695"/>
        <dbReference type="ChEBI" id="CHEBI:167181"/>
        <dbReference type="EC" id="4.2.99.18"/>
    </reaction>
</comment>
<dbReference type="InterPro" id="IPR003265">
    <property type="entry name" value="HhH-GPD_domain"/>
</dbReference>
<dbReference type="HAMAP" id="MF_03183">
    <property type="entry name" value="Endonuclease_III_Nth"/>
    <property type="match status" value="1"/>
</dbReference>
<comment type="function">
    <text evidence="13">Bifunctional DNA N-glycosylase with associated apurinic/apyrimidinic (AP) lyase function that catalyzes the first step in base excision repair (BER), the primary repair pathway for the repair of oxidative DNA damage. The DNA N-glycosylase activity releases the damaged DNA base from DNA by cleaving the N-glycosidic bond, leaving an AP site. The AP lyase activity cleaves the phosphodiester bond 3' to the AP site by a beta-elimination. Primarily recognizes and repairs oxidative base damage of pyrimidines.</text>
</comment>
<dbReference type="PROSITE" id="PS01155">
    <property type="entry name" value="ENDONUCLEASE_III_2"/>
    <property type="match status" value="1"/>
</dbReference>
<evidence type="ECO:0000256" key="2">
    <source>
        <dbReference type="ARBA" id="ARBA00022485"/>
    </source>
</evidence>
<feature type="compositionally biased region" description="Basic and acidic residues" evidence="14">
    <location>
        <begin position="32"/>
        <end position="44"/>
    </location>
</feature>
<dbReference type="FunFam" id="1.10.340.30:FF:000005">
    <property type="entry name" value="Endonuclease III-like protein 1"/>
    <property type="match status" value="1"/>
</dbReference>
<dbReference type="GO" id="GO:0046872">
    <property type="term" value="F:metal ion binding"/>
    <property type="evidence" value="ECO:0007669"/>
    <property type="project" value="UniProtKB-KW"/>
</dbReference>
<dbReference type="GO" id="GO:0005739">
    <property type="term" value="C:mitochondrion"/>
    <property type="evidence" value="ECO:0007669"/>
    <property type="project" value="UniProtKB-SubCell"/>
</dbReference>
<keyword evidence="13" id="KW-0539">Nucleus</keyword>
<evidence type="ECO:0000256" key="13">
    <source>
        <dbReference type="HAMAP-Rule" id="MF_03183"/>
    </source>
</evidence>
<keyword evidence="8" id="KW-0411">Iron-sulfur</keyword>
<dbReference type="Gene3D" id="1.10.1670.10">
    <property type="entry name" value="Helix-hairpin-Helix base-excision DNA repair enzymes (C-terminal)"/>
    <property type="match status" value="1"/>
</dbReference>
<dbReference type="AlphaFoldDB" id="A0A1B6I1D0"/>
<dbReference type="Gene3D" id="1.10.340.30">
    <property type="entry name" value="Hypothetical protein, domain 2"/>
    <property type="match status" value="1"/>
</dbReference>
<comment type="caution">
    <text evidence="13">Lacks conserved residue(s) required for the propagation of feature annotation.</text>
</comment>
<evidence type="ECO:0000256" key="9">
    <source>
        <dbReference type="ARBA" id="ARBA00023204"/>
    </source>
</evidence>
<feature type="compositionally biased region" description="Polar residues" evidence="14">
    <location>
        <begin position="45"/>
        <end position="60"/>
    </location>
</feature>
<evidence type="ECO:0000313" key="16">
    <source>
        <dbReference type="EMBL" id="JAS80694.1"/>
    </source>
</evidence>
<accession>A0A1B6I1D0</accession>
<comment type="similarity">
    <text evidence="1 13">Belongs to the Nth/MutY family.</text>
</comment>
<reference evidence="16" key="1">
    <citation type="submission" date="2015-11" db="EMBL/GenBank/DDBJ databases">
        <title>De novo transcriptome assembly of four potential Pierce s Disease insect vectors from Arizona vineyards.</title>
        <authorList>
            <person name="Tassone E.E."/>
        </authorList>
    </citation>
    <scope>NUCLEOTIDE SEQUENCE</scope>
</reference>
<dbReference type="CDD" id="cd00056">
    <property type="entry name" value="ENDO3c"/>
    <property type="match status" value="1"/>
</dbReference>
<dbReference type="InterPro" id="IPR004036">
    <property type="entry name" value="Endonuclease-III-like_CS2"/>
</dbReference>
<evidence type="ECO:0000256" key="14">
    <source>
        <dbReference type="SAM" id="MobiDB-lite"/>
    </source>
</evidence>
<keyword evidence="10 13" id="KW-0456">Lyase</keyword>
<keyword evidence="3" id="KW-0479">Metal-binding</keyword>
<evidence type="ECO:0000259" key="15">
    <source>
        <dbReference type="SMART" id="SM00478"/>
    </source>
</evidence>
<dbReference type="PANTHER" id="PTHR43286">
    <property type="entry name" value="ENDONUCLEASE III-LIKE PROTEIN 1"/>
    <property type="match status" value="1"/>
</dbReference>
<dbReference type="Pfam" id="PF00730">
    <property type="entry name" value="HhH-GPD"/>
    <property type="match status" value="1"/>
</dbReference>
<proteinExistence type="inferred from homology"/>
<dbReference type="InterPro" id="IPR011257">
    <property type="entry name" value="DNA_glycosylase"/>
</dbReference>
<feature type="compositionally biased region" description="Basic and acidic residues" evidence="14">
    <location>
        <begin position="61"/>
        <end position="77"/>
    </location>
</feature>
<feature type="compositionally biased region" description="Polar residues" evidence="14">
    <location>
        <begin position="78"/>
        <end position="88"/>
    </location>
</feature>
<dbReference type="EC" id="3.2.2.-" evidence="13"/>
<evidence type="ECO:0000256" key="8">
    <source>
        <dbReference type="ARBA" id="ARBA00023014"/>
    </source>
</evidence>
<keyword evidence="13" id="KW-0496">Mitochondrion</keyword>
<dbReference type="GO" id="GO:0006289">
    <property type="term" value="P:nucleotide-excision repair"/>
    <property type="evidence" value="ECO:0007669"/>
    <property type="project" value="TreeGrafter"/>
</dbReference>
<protein>
    <recommendedName>
        <fullName evidence="13">Endonuclease III homolog</fullName>
        <ecNumber evidence="13">3.2.2.-</ecNumber>
        <ecNumber evidence="13">4.2.99.18</ecNumber>
    </recommendedName>
    <alternativeName>
        <fullName evidence="13">Bifunctional DNA N-glycosylase/DNA-(apurinic or apyrimidinic site) lyase</fullName>
        <shortName evidence="13">DNA glycosylase/AP lyase</shortName>
    </alternativeName>
</protein>
<dbReference type="FunFam" id="1.10.1670.10:FF:000003">
    <property type="entry name" value="Endonuclease III homolog"/>
    <property type="match status" value="1"/>
</dbReference>
<keyword evidence="4 13" id="KW-0227">DNA damage</keyword>
<evidence type="ECO:0000256" key="1">
    <source>
        <dbReference type="ARBA" id="ARBA00008343"/>
    </source>
</evidence>
<dbReference type="Pfam" id="PF00633">
    <property type="entry name" value="HHH"/>
    <property type="match status" value="1"/>
</dbReference>
<evidence type="ECO:0000256" key="12">
    <source>
        <dbReference type="ARBA" id="ARBA00044632"/>
    </source>
</evidence>
<dbReference type="PANTHER" id="PTHR43286:SF1">
    <property type="entry name" value="ENDONUCLEASE III-LIKE PROTEIN 1"/>
    <property type="match status" value="1"/>
</dbReference>
<keyword evidence="9 13" id="KW-0234">DNA repair</keyword>
<dbReference type="InterPro" id="IPR023170">
    <property type="entry name" value="HhH_base_excis_C"/>
</dbReference>
<dbReference type="GO" id="GO:0140078">
    <property type="term" value="F:class I DNA-(apurinic or apyrimidinic site) endonuclease activity"/>
    <property type="evidence" value="ECO:0007669"/>
    <property type="project" value="UniProtKB-EC"/>
</dbReference>
<organism evidence="16">
    <name type="scientific">Homalodisca liturata</name>
    <dbReference type="NCBI Taxonomy" id="320908"/>
    <lineage>
        <taxon>Eukaryota</taxon>
        <taxon>Metazoa</taxon>
        <taxon>Ecdysozoa</taxon>
        <taxon>Arthropoda</taxon>
        <taxon>Hexapoda</taxon>
        <taxon>Insecta</taxon>
        <taxon>Pterygota</taxon>
        <taxon>Neoptera</taxon>
        <taxon>Paraneoptera</taxon>
        <taxon>Hemiptera</taxon>
        <taxon>Auchenorrhyncha</taxon>
        <taxon>Membracoidea</taxon>
        <taxon>Cicadellidae</taxon>
        <taxon>Cicadellinae</taxon>
        <taxon>Proconiini</taxon>
        <taxon>Homalodisca</taxon>
    </lineage>
</organism>
<dbReference type="GO" id="GO:0000703">
    <property type="term" value="F:oxidized pyrimidine nucleobase lesion DNA N-glycosylase activity"/>
    <property type="evidence" value="ECO:0007669"/>
    <property type="project" value="UniProtKB-UniRule"/>
</dbReference>
<evidence type="ECO:0000256" key="7">
    <source>
        <dbReference type="ARBA" id="ARBA00023004"/>
    </source>
</evidence>
<name>A0A1B6I1D0_9HEMI</name>
<feature type="domain" description="HhH-GPD" evidence="15">
    <location>
        <begin position="175"/>
        <end position="324"/>
    </location>
</feature>
<dbReference type="SMART" id="SM00478">
    <property type="entry name" value="ENDO3c"/>
    <property type="match status" value="1"/>
</dbReference>
<feature type="region of interest" description="Disordered" evidence="14">
    <location>
        <begin position="1"/>
        <end position="93"/>
    </location>
</feature>
<dbReference type="InterPro" id="IPR030841">
    <property type="entry name" value="NTH1"/>
</dbReference>
<keyword evidence="2" id="KW-0004">4Fe-4S</keyword>
<evidence type="ECO:0000256" key="6">
    <source>
        <dbReference type="ARBA" id="ARBA00022946"/>
    </source>
</evidence>
<evidence type="ECO:0000256" key="5">
    <source>
        <dbReference type="ARBA" id="ARBA00022801"/>
    </source>
</evidence>
<dbReference type="GO" id="GO:0003677">
    <property type="term" value="F:DNA binding"/>
    <property type="evidence" value="ECO:0007669"/>
    <property type="project" value="UniProtKB-UniRule"/>
</dbReference>
<evidence type="ECO:0000256" key="11">
    <source>
        <dbReference type="ARBA" id="ARBA00023295"/>
    </source>
</evidence>
<evidence type="ECO:0000256" key="10">
    <source>
        <dbReference type="ARBA" id="ARBA00023239"/>
    </source>
</evidence>
<comment type="subcellular location">
    <subcellularLocation>
        <location evidence="13">Nucleus</location>
    </subcellularLocation>
    <subcellularLocation>
        <location evidence="13">Mitochondrion</location>
    </subcellularLocation>
</comment>
<dbReference type="SUPFAM" id="SSF48150">
    <property type="entry name" value="DNA-glycosylase"/>
    <property type="match status" value="1"/>
</dbReference>
<evidence type="ECO:0000256" key="4">
    <source>
        <dbReference type="ARBA" id="ARBA00022763"/>
    </source>
</evidence>
<evidence type="ECO:0000256" key="3">
    <source>
        <dbReference type="ARBA" id="ARBA00022723"/>
    </source>
</evidence>
<dbReference type="EMBL" id="GECU01027012">
    <property type="protein sequence ID" value="JAS80694.1"/>
    <property type="molecule type" value="Transcribed_RNA"/>
</dbReference>
<keyword evidence="11 13" id="KW-0326">Glycosidase</keyword>
<dbReference type="GO" id="GO:0051539">
    <property type="term" value="F:4 iron, 4 sulfur cluster binding"/>
    <property type="evidence" value="ECO:0007669"/>
    <property type="project" value="UniProtKB-KW"/>
</dbReference>
<keyword evidence="6" id="KW-0809">Transit peptide</keyword>
<sequence>MSSKEIGLAKKYSFRARKKIGKENPDGSSNPVEKEERLVIKSESKSNSSLHPVEHTSVSRTKLEKLKVNQDSEKNENTEINNDDTSYSAHKKNHKSTIKIEYDSSSSHSQLEVKTEVVDKRCKWEPENWIQVLENIREMRKEKDAPVDDMGCDKCSDEDAPPQVIRYQVLVSLMLSSQTKDQVTHAAMQRLRAHGLTIDNILDTDDTTLGQLIYPVGFWKSKVKYIKAATRILKDEYDGDIPDSVEKLCKLPGVGPKMAHLCMNVGWGTVTGIGVDTHVHRISNRLGWVRDTKTPEKTRAQLEDWLPQSLWSEVNHLLVGFGQTICRPVGPQCATCLTLDLCPYGQDVISGRIKSSPIKHKKNKK</sequence>
<dbReference type="GO" id="GO:0005634">
    <property type="term" value="C:nucleus"/>
    <property type="evidence" value="ECO:0007669"/>
    <property type="project" value="UniProtKB-SubCell"/>
</dbReference>
<gene>
    <name evidence="13" type="primary">NTH1</name>
    <name evidence="16" type="ORF">g.10763</name>
</gene>
<dbReference type="EC" id="4.2.99.18" evidence="13"/>
<dbReference type="InterPro" id="IPR000445">
    <property type="entry name" value="HhH_motif"/>
</dbReference>